<evidence type="ECO:0000313" key="2">
    <source>
        <dbReference type="Proteomes" id="UP000540519"/>
    </source>
</evidence>
<dbReference type="Gene3D" id="3.40.50.880">
    <property type="match status" value="1"/>
</dbReference>
<dbReference type="Proteomes" id="UP000540519">
    <property type="component" value="Unassembled WGS sequence"/>
</dbReference>
<dbReference type="InterPro" id="IPR029062">
    <property type="entry name" value="Class_I_gatase-like"/>
</dbReference>
<evidence type="ECO:0008006" key="3">
    <source>
        <dbReference type="Google" id="ProtNLM"/>
    </source>
</evidence>
<dbReference type="OrthoDB" id="189183at2"/>
<protein>
    <recommendedName>
        <fullName evidence="3">ThuA-like domain-containing protein</fullName>
    </recommendedName>
</protein>
<keyword evidence="2" id="KW-1185">Reference proteome</keyword>
<dbReference type="SUPFAM" id="SSF52317">
    <property type="entry name" value="Class I glutamine amidotransferase-like"/>
    <property type="match status" value="1"/>
</dbReference>
<gene>
    <name evidence="1" type="ORF">D9O36_10955</name>
</gene>
<dbReference type="EMBL" id="RCNR01000017">
    <property type="protein sequence ID" value="MUH36358.1"/>
    <property type="molecule type" value="Genomic_DNA"/>
</dbReference>
<reference evidence="1 2" key="1">
    <citation type="journal article" date="2019" name="Mar. Drugs">
        <title>Comparative Genomics and CAZyme Genome Repertoires of Marine Zobellia amurskyensis KMM 3526(T) and Zobellia laminariae KMM 3676(T).</title>
        <authorList>
            <person name="Chernysheva N."/>
            <person name="Bystritskaya E."/>
            <person name="Stenkova A."/>
            <person name="Golovkin I."/>
            <person name="Nedashkovskaya O."/>
            <person name="Isaeva M."/>
        </authorList>
    </citation>
    <scope>NUCLEOTIDE SEQUENCE [LARGE SCALE GENOMIC DNA]</scope>
    <source>
        <strain evidence="1 2">KMM 3526</strain>
    </source>
</reference>
<comment type="caution">
    <text evidence="1">The sequence shown here is derived from an EMBL/GenBank/DDBJ whole genome shotgun (WGS) entry which is preliminary data.</text>
</comment>
<evidence type="ECO:0000313" key="1">
    <source>
        <dbReference type="EMBL" id="MUH36358.1"/>
    </source>
</evidence>
<accession>A0A7X2ZTZ0</accession>
<sequence>MKNVLPIVICLILFACKEQKKTVAEEPQMAQEVDSPKKWLTYKGADENAKHIVMISGDEEYRSEEALPQLAKILSKHHGFKCTVLFAQEEDKPGIVNANYGKNIPGLEALTSADMMVIFTRFRALPNDQMKYIDDYLKSGKPVMGLRTATHGFNFPKDSDSQYAHYSFNYKGDKTEWDGGFGRLVLGETWINHHGHHKHQSTKGMVAIGANTTGIANGISDGDVWGASDVYGVTLPLPGDSQPIILGQVMNRKGEYDENDVFYGMKPTDDEIATTNKDGKSLGDVLMPVTWVKSYQLPGGKKGKAFTSTVGAANDLLIEGTRRLLVNGIFWGLDLQIPEKADVTLVGDYKPTKFEFRKDDYWPAKQVSIESFE</sequence>
<dbReference type="AlphaFoldDB" id="A0A7X2ZTZ0"/>
<organism evidence="1 2">
    <name type="scientific">Zobellia amurskyensis</name>
    <dbReference type="NCBI Taxonomy" id="248905"/>
    <lineage>
        <taxon>Bacteria</taxon>
        <taxon>Pseudomonadati</taxon>
        <taxon>Bacteroidota</taxon>
        <taxon>Flavobacteriia</taxon>
        <taxon>Flavobacteriales</taxon>
        <taxon>Flavobacteriaceae</taxon>
        <taxon>Zobellia</taxon>
    </lineage>
</organism>
<name>A0A7X2ZTZ0_9FLAO</name>
<dbReference type="PROSITE" id="PS51257">
    <property type="entry name" value="PROKAR_LIPOPROTEIN"/>
    <property type="match status" value="1"/>
</dbReference>
<proteinExistence type="predicted"/>
<dbReference type="RefSeq" id="WP_155599945.1">
    <property type="nucleotide sequence ID" value="NZ_RCNR01000017.1"/>
</dbReference>